<proteinExistence type="predicted"/>
<accession>A0A3M2LUP9</accession>
<sequence>MMRAVDDAADDCDMIEGPARDFCTGDSGGDGEECGAGTGDDPYRTCVCEYDDEDQEQEVVLA</sequence>
<dbReference type="AlphaFoldDB" id="A0A3M2LUP9"/>
<protein>
    <submittedName>
        <fullName evidence="1">Uncharacterized protein</fullName>
    </submittedName>
</protein>
<evidence type="ECO:0000313" key="2">
    <source>
        <dbReference type="Proteomes" id="UP000278673"/>
    </source>
</evidence>
<keyword evidence="2" id="KW-1185">Reference proteome</keyword>
<comment type="caution">
    <text evidence="1">The sequence shown here is derived from an EMBL/GenBank/DDBJ whole genome shotgun (WGS) entry which is preliminary data.</text>
</comment>
<dbReference type="EMBL" id="RFFJ01000068">
    <property type="protein sequence ID" value="RMI39735.1"/>
    <property type="molecule type" value="Genomic_DNA"/>
</dbReference>
<evidence type="ECO:0000313" key="1">
    <source>
        <dbReference type="EMBL" id="RMI39735.1"/>
    </source>
</evidence>
<name>A0A3M2LUP9_9ACTN</name>
<organism evidence="1 2">
    <name type="scientific">Streptomyces triticirhizae</name>
    <dbReference type="NCBI Taxonomy" id="2483353"/>
    <lineage>
        <taxon>Bacteria</taxon>
        <taxon>Bacillati</taxon>
        <taxon>Actinomycetota</taxon>
        <taxon>Actinomycetes</taxon>
        <taxon>Kitasatosporales</taxon>
        <taxon>Streptomycetaceae</taxon>
        <taxon>Streptomyces</taxon>
    </lineage>
</organism>
<gene>
    <name evidence="1" type="ORF">EBN88_14180</name>
</gene>
<reference evidence="1 2" key="1">
    <citation type="submission" date="2018-10" db="EMBL/GenBank/DDBJ databases">
        <title>Isolation, diversity and antifungal activity of actinobacteria from wheat.</title>
        <authorList>
            <person name="Han C."/>
        </authorList>
    </citation>
    <scope>NUCLEOTIDE SEQUENCE [LARGE SCALE GENOMIC DNA]</scope>
    <source>
        <strain evidence="1 2">NEAU-YY642</strain>
    </source>
</reference>
<dbReference type="Proteomes" id="UP000278673">
    <property type="component" value="Unassembled WGS sequence"/>
</dbReference>